<name>A0AAV3JWY8_ACIBA</name>
<protein>
    <submittedName>
        <fullName evidence="1">Uncharacterized protein</fullName>
    </submittedName>
</protein>
<comment type="caution">
    <text evidence="1">The sequence shown here is derived from an EMBL/GenBank/DDBJ whole genome shotgun (WGS) entry which is preliminary data.</text>
</comment>
<organism evidence="1 2">
    <name type="scientific">Acinetobacter baumannii EGD-HP18</name>
    <dbReference type="NCBI Taxonomy" id="1358412"/>
    <lineage>
        <taxon>Bacteria</taxon>
        <taxon>Pseudomonadati</taxon>
        <taxon>Pseudomonadota</taxon>
        <taxon>Gammaproteobacteria</taxon>
        <taxon>Moraxellales</taxon>
        <taxon>Moraxellaceae</taxon>
        <taxon>Acinetobacter</taxon>
        <taxon>Acinetobacter calcoaceticus/baumannii complex</taxon>
    </lineage>
</organism>
<reference evidence="1 2" key="1">
    <citation type="submission" date="2013-08" db="EMBL/GenBank/DDBJ databases">
        <title>Study of Ammonical-Nitrogen removal by Nitrification Denitrification process using lab isolates.</title>
        <authorList>
            <person name="Khardenavis A.A."/>
            <person name="Pal R.R."/>
            <person name="Kapley A."/>
            <person name="Qureshi A."/>
            <person name="Purohit H.J."/>
        </authorList>
    </citation>
    <scope>NUCLEOTIDE SEQUENCE [LARGE SCALE GENOMIC DNA]</scope>
    <source>
        <strain evidence="1 2">EGD-HP18</strain>
    </source>
</reference>
<accession>A0AAV3JWY8</accession>
<gene>
    <name evidence="1" type="ORF">N173_07935</name>
</gene>
<proteinExistence type="predicted"/>
<evidence type="ECO:0000313" key="1">
    <source>
        <dbReference type="EMBL" id="ERH67994.1"/>
    </source>
</evidence>
<dbReference type="Proteomes" id="UP000016517">
    <property type="component" value="Unassembled WGS sequence"/>
</dbReference>
<evidence type="ECO:0000313" key="2">
    <source>
        <dbReference type="Proteomes" id="UP000016517"/>
    </source>
</evidence>
<dbReference type="EMBL" id="AVST01000094">
    <property type="protein sequence ID" value="ERH67994.1"/>
    <property type="molecule type" value="Genomic_DNA"/>
</dbReference>
<dbReference type="AlphaFoldDB" id="A0AAV3JWY8"/>
<sequence>MHYFAHQAQKDENIDEYFKIQKKLENILNNGVN</sequence>